<dbReference type="FunFam" id="2.30.30.30:FF:000003">
    <property type="entry name" value="Elongation factor P"/>
    <property type="match status" value="1"/>
</dbReference>
<keyword evidence="6 7" id="KW-0648">Protein biosynthesis</keyword>
<dbReference type="KEGG" id="bsed:DN745_10965"/>
<dbReference type="InterPro" id="IPR014722">
    <property type="entry name" value="Rib_uL2_dom2"/>
</dbReference>
<dbReference type="CDD" id="cd05794">
    <property type="entry name" value="S1_EF-P_repeat_2"/>
    <property type="match status" value="1"/>
</dbReference>
<dbReference type="PANTHER" id="PTHR30053:SF12">
    <property type="entry name" value="ELONGATION FACTOR P (EF-P) FAMILY PROTEIN"/>
    <property type="match status" value="1"/>
</dbReference>
<dbReference type="InterPro" id="IPR015365">
    <property type="entry name" value="Elong-fact-P_C"/>
</dbReference>
<dbReference type="PIRSF" id="PIRSF005901">
    <property type="entry name" value="EF-P"/>
    <property type="match status" value="1"/>
</dbReference>
<evidence type="ECO:0000256" key="3">
    <source>
        <dbReference type="ARBA" id="ARBA00009479"/>
    </source>
</evidence>
<protein>
    <recommendedName>
        <fullName evidence="7 8">Elongation factor P</fullName>
        <shortName evidence="7">EF-P</shortName>
    </recommendedName>
</protein>
<dbReference type="GO" id="GO:0043043">
    <property type="term" value="P:peptide biosynthetic process"/>
    <property type="evidence" value="ECO:0007669"/>
    <property type="project" value="InterPro"/>
</dbReference>
<proteinExistence type="inferred from homology"/>
<dbReference type="Pfam" id="PF08207">
    <property type="entry name" value="EFP_N"/>
    <property type="match status" value="1"/>
</dbReference>
<dbReference type="InterPro" id="IPR008991">
    <property type="entry name" value="Translation_prot_SH3-like_sf"/>
</dbReference>
<evidence type="ECO:0000256" key="9">
    <source>
        <dbReference type="RuleBase" id="RU004389"/>
    </source>
</evidence>
<accession>A0A2Z4FLM4</accession>
<evidence type="ECO:0000256" key="1">
    <source>
        <dbReference type="ARBA" id="ARBA00004496"/>
    </source>
</evidence>
<dbReference type="SUPFAM" id="SSF50249">
    <property type="entry name" value="Nucleic acid-binding proteins"/>
    <property type="match status" value="2"/>
</dbReference>
<dbReference type="InterPro" id="IPR011768">
    <property type="entry name" value="Transl_elongation_fac_P"/>
</dbReference>
<dbReference type="SMART" id="SM01185">
    <property type="entry name" value="EFP"/>
    <property type="match status" value="1"/>
</dbReference>
<dbReference type="AlphaFoldDB" id="A0A2Z4FLM4"/>
<dbReference type="Proteomes" id="UP000249799">
    <property type="component" value="Chromosome"/>
</dbReference>
<evidence type="ECO:0000313" key="10">
    <source>
        <dbReference type="EMBL" id="AWV89832.1"/>
    </source>
</evidence>
<dbReference type="InterPro" id="IPR001059">
    <property type="entry name" value="Transl_elong_P/YeiP_cen"/>
</dbReference>
<dbReference type="InterPro" id="IPR012340">
    <property type="entry name" value="NA-bd_OB-fold"/>
</dbReference>
<dbReference type="SMART" id="SM00841">
    <property type="entry name" value="Elong-fact-P_C"/>
    <property type="match status" value="1"/>
</dbReference>
<dbReference type="PANTHER" id="PTHR30053">
    <property type="entry name" value="ELONGATION FACTOR P"/>
    <property type="match status" value="1"/>
</dbReference>
<dbReference type="Pfam" id="PF09285">
    <property type="entry name" value="Elong-fact-P_C"/>
    <property type="match status" value="1"/>
</dbReference>
<dbReference type="CDD" id="cd04470">
    <property type="entry name" value="S1_EF-P_repeat_1"/>
    <property type="match status" value="1"/>
</dbReference>
<dbReference type="InterPro" id="IPR013852">
    <property type="entry name" value="Transl_elong_P/YeiP_CS"/>
</dbReference>
<sequence>MTIDTTQFRKGLKIEINGEPFVIVEANHVKPGKGVAFVKTKYKSLETGRQQQENFRSGDTVDTPNLESREMQYLYKDESNHYIFMDNETYEQLRVSETAVEPVLDYLKDNMTIDILFHNGRAISVDAPNFVELIVAQTDPGVKGNTAQGGTKPATLETGATIMVPLYLEQGELVRIDTRTGEFVERVNK</sequence>
<keyword evidence="4 7" id="KW-0963">Cytoplasm</keyword>
<evidence type="ECO:0000256" key="2">
    <source>
        <dbReference type="ARBA" id="ARBA00004815"/>
    </source>
</evidence>
<evidence type="ECO:0000256" key="8">
    <source>
        <dbReference type="NCBIfam" id="TIGR00038"/>
    </source>
</evidence>
<dbReference type="SUPFAM" id="SSF50104">
    <property type="entry name" value="Translation proteins SH3-like domain"/>
    <property type="match status" value="1"/>
</dbReference>
<dbReference type="GO" id="GO:0005829">
    <property type="term" value="C:cytosol"/>
    <property type="evidence" value="ECO:0007669"/>
    <property type="project" value="UniProtKB-ARBA"/>
</dbReference>
<comment type="pathway">
    <text evidence="2 7">Protein biosynthesis; polypeptide chain elongation.</text>
</comment>
<comment type="subcellular location">
    <subcellularLocation>
        <location evidence="1 7">Cytoplasm</location>
    </subcellularLocation>
</comment>
<evidence type="ECO:0000313" key="11">
    <source>
        <dbReference type="Proteomes" id="UP000249799"/>
    </source>
</evidence>
<dbReference type="GO" id="GO:0003746">
    <property type="term" value="F:translation elongation factor activity"/>
    <property type="evidence" value="ECO:0007669"/>
    <property type="project" value="UniProtKB-UniRule"/>
</dbReference>
<organism evidence="10 11">
    <name type="scientific">Bradymonas sediminis</name>
    <dbReference type="NCBI Taxonomy" id="1548548"/>
    <lineage>
        <taxon>Bacteria</taxon>
        <taxon>Deltaproteobacteria</taxon>
        <taxon>Bradymonadales</taxon>
        <taxon>Bradymonadaceae</taxon>
        <taxon>Bradymonas</taxon>
    </lineage>
</organism>
<name>A0A2Z4FLM4_9DELT</name>
<dbReference type="EMBL" id="CP030032">
    <property type="protein sequence ID" value="AWV89832.1"/>
    <property type="molecule type" value="Genomic_DNA"/>
</dbReference>
<dbReference type="PROSITE" id="PS01275">
    <property type="entry name" value="EFP"/>
    <property type="match status" value="1"/>
</dbReference>
<dbReference type="Gene3D" id="2.40.50.140">
    <property type="entry name" value="Nucleic acid-binding proteins"/>
    <property type="match status" value="2"/>
</dbReference>
<comment type="similarity">
    <text evidence="3 7 9">Belongs to the elongation factor P family.</text>
</comment>
<evidence type="ECO:0000256" key="5">
    <source>
        <dbReference type="ARBA" id="ARBA00022768"/>
    </source>
</evidence>
<dbReference type="UniPathway" id="UPA00345"/>
<dbReference type="Pfam" id="PF01132">
    <property type="entry name" value="EFP"/>
    <property type="match status" value="1"/>
</dbReference>
<dbReference type="FunFam" id="2.40.50.140:FF:000009">
    <property type="entry name" value="Elongation factor P"/>
    <property type="match status" value="1"/>
</dbReference>
<gene>
    <name evidence="7 10" type="primary">efp</name>
    <name evidence="10" type="ORF">DN745_10965</name>
</gene>
<dbReference type="FunFam" id="2.40.50.140:FF:000004">
    <property type="entry name" value="Elongation factor P"/>
    <property type="match status" value="1"/>
</dbReference>
<evidence type="ECO:0000256" key="6">
    <source>
        <dbReference type="ARBA" id="ARBA00022917"/>
    </source>
</evidence>
<evidence type="ECO:0000256" key="4">
    <source>
        <dbReference type="ARBA" id="ARBA00022490"/>
    </source>
</evidence>
<dbReference type="OrthoDB" id="9801844at2"/>
<dbReference type="NCBIfam" id="NF001810">
    <property type="entry name" value="PRK00529.1"/>
    <property type="match status" value="1"/>
</dbReference>
<dbReference type="Gene3D" id="2.30.30.30">
    <property type="match status" value="1"/>
</dbReference>
<keyword evidence="5 7" id="KW-0251">Elongation factor</keyword>
<evidence type="ECO:0000256" key="7">
    <source>
        <dbReference type="HAMAP-Rule" id="MF_00141"/>
    </source>
</evidence>
<reference evidence="10 11" key="1">
    <citation type="submission" date="2018-06" db="EMBL/GenBank/DDBJ databases">
        <title>Lujinxingia sediminis gen. nov. sp. nov., a new facultative anaerobic member of the class Deltaproteobacteria, and proposal of Lujinxingaceae fam. nov.</title>
        <authorList>
            <person name="Guo L.-Y."/>
            <person name="Li C.-M."/>
            <person name="Wang S."/>
            <person name="Du Z.-J."/>
        </authorList>
    </citation>
    <scope>NUCLEOTIDE SEQUENCE [LARGE SCALE GENOMIC DNA]</scope>
    <source>
        <strain evidence="10 11">FA350</strain>
    </source>
</reference>
<dbReference type="NCBIfam" id="TIGR00038">
    <property type="entry name" value="efp"/>
    <property type="match status" value="1"/>
</dbReference>
<dbReference type="RefSeq" id="WP_111334789.1">
    <property type="nucleotide sequence ID" value="NZ_CP030032.1"/>
</dbReference>
<keyword evidence="11" id="KW-1185">Reference proteome</keyword>
<dbReference type="InterPro" id="IPR013185">
    <property type="entry name" value="Transl_elong_KOW-like"/>
</dbReference>
<comment type="function">
    <text evidence="7">Involved in peptide bond synthesis. Stimulates efficient translation and peptide-bond synthesis on native or reconstituted 70S ribosomes in vitro. Probably functions indirectly by altering the affinity of the ribosome for aminoacyl-tRNA, thus increasing their reactivity as acceptors for peptidyl transferase.</text>
</comment>
<dbReference type="InterPro" id="IPR020599">
    <property type="entry name" value="Transl_elong_fac_P/YeiP"/>
</dbReference>
<dbReference type="HAMAP" id="MF_00141">
    <property type="entry name" value="EF_P"/>
    <property type="match status" value="1"/>
</dbReference>